<evidence type="ECO:0000256" key="1">
    <source>
        <dbReference type="ARBA" id="ARBA00022617"/>
    </source>
</evidence>
<evidence type="ECO:0000256" key="2">
    <source>
        <dbReference type="ARBA" id="ARBA00022723"/>
    </source>
</evidence>
<feature type="binding site" evidence="4">
    <location>
        <position position="185"/>
    </location>
    <ligand>
        <name>heme b</name>
        <dbReference type="ChEBI" id="CHEBI:60344"/>
    </ligand>
</feature>
<accession>A0A9D1Z0K0</accession>
<dbReference type="GO" id="GO:0004392">
    <property type="term" value="F:heme oxygenase (decyclizing) activity"/>
    <property type="evidence" value="ECO:0007669"/>
    <property type="project" value="InterPro"/>
</dbReference>
<comment type="caution">
    <text evidence="6">The sequence shown here is derived from an EMBL/GenBank/DDBJ whole genome shotgun (WGS) entry which is preliminary data.</text>
</comment>
<dbReference type="PIRSF" id="PIRSF000343">
    <property type="entry name" value="Haem_Oase"/>
    <property type="match status" value="1"/>
</dbReference>
<dbReference type="InterPro" id="IPR016053">
    <property type="entry name" value="Haem_Oase-like"/>
</dbReference>
<dbReference type="PANTHER" id="PTHR10720">
    <property type="entry name" value="HEME OXYGENASE"/>
    <property type="match status" value="1"/>
</dbReference>
<dbReference type="GO" id="GO:0006788">
    <property type="term" value="P:heme oxidation"/>
    <property type="evidence" value="ECO:0007669"/>
    <property type="project" value="InterPro"/>
</dbReference>
<dbReference type="Gene3D" id="1.20.910.10">
    <property type="entry name" value="Heme oxygenase-like"/>
    <property type="match status" value="1"/>
</dbReference>
<dbReference type="GO" id="GO:0020037">
    <property type="term" value="F:heme binding"/>
    <property type="evidence" value="ECO:0007669"/>
    <property type="project" value="TreeGrafter"/>
</dbReference>
<dbReference type="PRINTS" id="PR00088">
    <property type="entry name" value="HAEMOXYGNASE"/>
</dbReference>
<reference evidence="6" key="2">
    <citation type="submission" date="2021-04" db="EMBL/GenBank/DDBJ databases">
        <authorList>
            <person name="Gilroy R."/>
        </authorList>
    </citation>
    <scope>NUCLEOTIDE SEQUENCE</scope>
    <source>
        <strain evidence="6">ChiGjej1B1-98</strain>
    </source>
</reference>
<dbReference type="PANTHER" id="PTHR10720:SF0">
    <property type="entry name" value="HEME OXYGENASE"/>
    <property type="match status" value="1"/>
</dbReference>
<dbReference type="CDD" id="cd19165">
    <property type="entry name" value="HemeO"/>
    <property type="match status" value="1"/>
</dbReference>
<evidence type="ECO:0000256" key="5">
    <source>
        <dbReference type="PIRSR" id="PIRSR000343-2"/>
    </source>
</evidence>
<sequence>MSRTSTRNAADIPMDELPVSGLLRSATSKAHESAETANFIGKLMRGQLSIEAWQLMLEQLDYVYRALETTANEMRDGDQCAELLYTELDRADSIEHDLRALRVRTGVDPIGMLASTREYVDRILSCRNDGVRYVAHHYTRYLGDLSGGQVMRVKFKEHYGLQDDEATFFRFEHIDSGPRFKKRYREHLDALDLDQAGRERIVEEANASFMCNQRIFEELDEIVTAQQRAA</sequence>
<reference evidence="6" key="1">
    <citation type="journal article" date="2021" name="PeerJ">
        <title>Extensive microbial diversity within the chicken gut microbiome revealed by metagenomics and culture.</title>
        <authorList>
            <person name="Gilroy R."/>
            <person name="Ravi A."/>
            <person name="Getino M."/>
            <person name="Pursley I."/>
            <person name="Horton D.L."/>
            <person name="Alikhan N.F."/>
            <person name="Baker D."/>
            <person name="Gharbi K."/>
            <person name="Hall N."/>
            <person name="Watson M."/>
            <person name="Adriaenssens E.M."/>
            <person name="Foster-Nyarko E."/>
            <person name="Jarju S."/>
            <person name="Secka A."/>
            <person name="Antonio M."/>
            <person name="Oren A."/>
            <person name="Chaudhuri R.R."/>
            <person name="La Ragione R."/>
            <person name="Hildebrand F."/>
            <person name="Pallen M.J."/>
        </authorList>
    </citation>
    <scope>NUCLEOTIDE SEQUENCE</scope>
    <source>
        <strain evidence="6">ChiGjej1B1-98</strain>
    </source>
</reference>
<keyword evidence="2 5" id="KW-0479">Metal-binding</keyword>
<dbReference type="SUPFAM" id="SSF48613">
    <property type="entry name" value="Heme oxygenase-like"/>
    <property type="match status" value="1"/>
</dbReference>
<dbReference type="EMBL" id="DXDC01000427">
    <property type="protein sequence ID" value="HIY67391.1"/>
    <property type="molecule type" value="Genomic_DNA"/>
</dbReference>
<name>A0A9D1Z0K0_9MICO</name>
<dbReference type="GO" id="GO:0006979">
    <property type="term" value="P:response to oxidative stress"/>
    <property type="evidence" value="ECO:0007669"/>
    <property type="project" value="TreeGrafter"/>
</dbReference>
<dbReference type="InterPro" id="IPR016084">
    <property type="entry name" value="Haem_Oase-like_multi-hlx"/>
</dbReference>
<evidence type="ECO:0000313" key="6">
    <source>
        <dbReference type="EMBL" id="HIY67391.1"/>
    </source>
</evidence>
<protein>
    <submittedName>
        <fullName evidence="6">Biliverdin-producing heme oxygenase</fullName>
    </submittedName>
</protein>
<keyword evidence="1 4" id="KW-0349">Heme</keyword>
<feature type="binding site" evidence="4">
    <location>
        <position position="24"/>
    </location>
    <ligand>
        <name>heme b</name>
        <dbReference type="ChEBI" id="CHEBI:60344"/>
    </ligand>
</feature>
<evidence type="ECO:0000256" key="4">
    <source>
        <dbReference type="PIRSR" id="PIRSR000343-1"/>
    </source>
</evidence>
<dbReference type="Pfam" id="PF01126">
    <property type="entry name" value="Heme_oxygenase"/>
    <property type="match status" value="1"/>
</dbReference>
<dbReference type="GO" id="GO:0042167">
    <property type="term" value="P:heme catabolic process"/>
    <property type="evidence" value="ECO:0007669"/>
    <property type="project" value="TreeGrafter"/>
</dbReference>
<evidence type="ECO:0000313" key="7">
    <source>
        <dbReference type="Proteomes" id="UP000824005"/>
    </source>
</evidence>
<keyword evidence="3 5" id="KW-0408">Iron</keyword>
<evidence type="ECO:0000256" key="3">
    <source>
        <dbReference type="ARBA" id="ARBA00023004"/>
    </source>
</evidence>
<dbReference type="InterPro" id="IPR002051">
    <property type="entry name" value="Haem_Oase"/>
</dbReference>
<dbReference type="GO" id="GO:0046872">
    <property type="term" value="F:metal ion binding"/>
    <property type="evidence" value="ECO:0007669"/>
    <property type="project" value="UniProtKB-KW"/>
</dbReference>
<dbReference type="Proteomes" id="UP000824005">
    <property type="component" value="Unassembled WGS sequence"/>
</dbReference>
<feature type="binding site" evidence="4">
    <location>
        <position position="138"/>
    </location>
    <ligand>
        <name>heme b</name>
        <dbReference type="ChEBI" id="CHEBI:60344"/>
    </ligand>
</feature>
<organism evidence="6 7">
    <name type="scientific">Candidatus Agrococcus pullicola</name>
    <dbReference type="NCBI Taxonomy" id="2838429"/>
    <lineage>
        <taxon>Bacteria</taxon>
        <taxon>Bacillati</taxon>
        <taxon>Actinomycetota</taxon>
        <taxon>Actinomycetes</taxon>
        <taxon>Micrococcales</taxon>
        <taxon>Microbacteriaceae</taxon>
        <taxon>Agrococcus</taxon>
    </lineage>
</organism>
<feature type="binding site" description="axial binding residue" evidence="5">
    <location>
        <position position="31"/>
    </location>
    <ligand>
        <name>heme b</name>
        <dbReference type="ChEBI" id="CHEBI:60344"/>
    </ligand>
    <ligandPart>
        <name>Fe</name>
        <dbReference type="ChEBI" id="CHEBI:18248"/>
    </ligandPart>
</feature>
<dbReference type="AlphaFoldDB" id="A0A9D1Z0K0"/>
<gene>
    <name evidence="6" type="ORF">H9830_14080</name>
</gene>
<proteinExistence type="predicted"/>